<dbReference type="AlphaFoldDB" id="A0A8C2BJP2"/>
<accession>A0A8C2BJP2</accession>
<dbReference type="PANTHER" id="PTHR16199">
    <property type="entry name" value="CONDENSIN-2 COMPLEX SUBUNIT G2"/>
    <property type="match status" value="1"/>
</dbReference>
<evidence type="ECO:0000313" key="2">
    <source>
        <dbReference type="Proteomes" id="UP000694700"/>
    </source>
</evidence>
<dbReference type="GO" id="GO:0000070">
    <property type="term" value="P:mitotic sister chromatid segregation"/>
    <property type="evidence" value="ECO:0007669"/>
    <property type="project" value="TreeGrafter"/>
</dbReference>
<protein>
    <submittedName>
        <fullName evidence="1">Non-SMC condensin II complex, subunit G2</fullName>
    </submittedName>
</protein>
<organism evidence="1 2">
    <name type="scientific">Cyprinus carpio</name>
    <name type="common">Common carp</name>
    <dbReference type="NCBI Taxonomy" id="7962"/>
    <lineage>
        <taxon>Eukaryota</taxon>
        <taxon>Metazoa</taxon>
        <taxon>Chordata</taxon>
        <taxon>Craniata</taxon>
        <taxon>Vertebrata</taxon>
        <taxon>Euteleostomi</taxon>
        <taxon>Actinopterygii</taxon>
        <taxon>Neopterygii</taxon>
        <taxon>Teleostei</taxon>
        <taxon>Ostariophysi</taxon>
        <taxon>Cypriniformes</taxon>
        <taxon>Cyprinidae</taxon>
        <taxon>Cyprininae</taxon>
        <taxon>Cyprinus</taxon>
    </lineage>
</organism>
<evidence type="ECO:0000313" key="1">
    <source>
        <dbReference type="Ensembl" id="ENSCCRP00015120429.1"/>
    </source>
</evidence>
<sequence>MSKRKQFLEYVHHEHVQDFLNFIRLHKDGADPFDLAEVLPELQRSQRQELWERQLKLLQHSLTAHPPERWITGAEEDAGDMEVEISEEQKGYMCIPPVLALLTEVAQGCLSHKPEEDQEDQLSLTIRILTNIFQKVVEIIAHRLRKDKEEGQELCCSSEEALYDFLLVTKFTTERSEFITGVFSSLCAAVNLLIVSFIISHVEEVLTPESVNDLPPLSNTILKVILRSPAVTRFFLSEMSSSIESEAIDSITQWAAVTHILTIIKQSDAFVVELKEIALSVRRQIQNYYNITAENSDNIQRTLYESTVRMLNDILNQCQEPNI</sequence>
<dbReference type="GO" id="GO:0005634">
    <property type="term" value="C:nucleus"/>
    <property type="evidence" value="ECO:0007669"/>
    <property type="project" value="TreeGrafter"/>
</dbReference>
<reference evidence="1" key="1">
    <citation type="submission" date="2025-08" db="UniProtKB">
        <authorList>
            <consortium name="Ensembl"/>
        </authorList>
    </citation>
    <scope>IDENTIFICATION</scope>
</reference>
<dbReference type="Ensembl" id="ENSCCRT00015124246.1">
    <property type="protein sequence ID" value="ENSCCRP00015120429.1"/>
    <property type="gene ID" value="ENSCCRG00015047378.1"/>
</dbReference>
<dbReference type="PANTHER" id="PTHR16199:SF4">
    <property type="entry name" value="CONDENSIN-2 COMPLEX SUBUNIT G2"/>
    <property type="match status" value="1"/>
</dbReference>
<proteinExistence type="predicted"/>
<dbReference type="Proteomes" id="UP000694700">
    <property type="component" value="Unplaced"/>
</dbReference>
<name>A0A8C2BJP2_CYPCA</name>
<dbReference type="GO" id="GO:0000796">
    <property type="term" value="C:condensin complex"/>
    <property type="evidence" value="ECO:0007669"/>
    <property type="project" value="TreeGrafter"/>
</dbReference>